<dbReference type="GO" id="GO:0004601">
    <property type="term" value="F:peroxidase activity"/>
    <property type="evidence" value="ECO:0007669"/>
    <property type="project" value="UniProtKB-KW"/>
</dbReference>
<proteinExistence type="inferred from homology"/>
<evidence type="ECO:0000256" key="7">
    <source>
        <dbReference type="ARBA" id="ARBA00025795"/>
    </source>
</evidence>
<dbReference type="PANTHER" id="PTHR33577:SF7">
    <property type="entry name" value="HEME HALOPEROXIDASE FAMILY PROFILE DOMAIN-CONTAINING PROTEIN"/>
    <property type="match status" value="1"/>
</dbReference>
<dbReference type="Proteomes" id="UP000799444">
    <property type="component" value="Unassembled WGS sequence"/>
</dbReference>
<feature type="chain" id="PRO_5040461205" evidence="8">
    <location>
        <begin position="17"/>
        <end position="245"/>
    </location>
</feature>
<keyword evidence="5" id="KW-0560">Oxidoreductase</keyword>
<dbReference type="InterPro" id="IPR000028">
    <property type="entry name" value="Chloroperoxidase"/>
</dbReference>
<dbReference type="Pfam" id="PF01328">
    <property type="entry name" value="Peroxidase_2"/>
    <property type="match status" value="1"/>
</dbReference>
<evidence type="ECO:0000313" key="11">
    <source>
        <dbReference type="Proteomes" id="UP000799444"/>
    </source>
</evidence>
<evidence type="ECO:0000256" key="4">
    <source>
        <dbReference type="ARBA" id="ARBA00022723"/>
    </source>
</evidence>
<gene>
    <name evidence="10" type="ORF">EJ04DRAFT_504310</name>
</gene>
<dbReference type="OrthoDB" id="407298at2759"/>
<comment type="similarity">
    <text evidence="7">Belongs to the chloroperoxidase family.</text>
</comment>
<dbReference type="SUPFAM" id="SSF47571">
    <property type="entry name" value="Cloroperoxidase"/>
    <property type="match status" value="1"/>
</dbReference>
<name>A0A9P4QP07_9PLEO</name>
<protein>
    <submittedName>
        <fullName evidence="10">Cloroperoxidase</fullName>
    </submittedName>
</protein>
<organism evidence="10 11">
    <name type="scientific">Polyplosphaeria fusca</name>
    <dbReference type="NCBI Taxonomy" id="682080"/>
    <lineage>
        <taxon>Eukaryota</taxon>
        <taxon>Fungi</taxon>
        <taxon>Dikarya</taxon>
        <taxon>Ascomycota</taxon>
        <taxon>Pezizomycotina</taxon>
        <taxon>Dothideomycetes</taxon>
        <taxon>Pleosporomycetidae</taxon>
        <taxon>Pleosporales</taxon>
        <taxon>Tetraplosphaeriaceae</taxon>
        <taxon>Polyplosphaeria</taxon>
    </lineage>
</organism>
<dbReference type="Gene3D" id="1.10.489.10">
    <property type="entry name" value="Chloroperoxidase-like"/>
    <property type="match status" value="1"/>
</dbReference>
<dbReference type="GO" id="GO:0046872">
    <property type="term" value="F:metal ion binding"/>
    <property type="evidence" value="ECO:0007669"/>
    <property type="project" value="UniProtKB-KW"/>
</dbReference>
<evidence type="ECO:0000259" key="9">
    <source>
        <dbReference type="PROSITE" id="PS51405"/>
    </source>
</evidence>
<keyword evidence="2" id="KW-0575">Peroxidase</keyword>
<evidence type="ECO:0000256" key="1">
    <source>
        <dbReference type="ARBA" id="ARBA00001970"/>
    </source>
</evidence>
<evidence type="ECO:0000256" key="2">
    <source>
        <dbReference type="ARBA" id="ARBA00022559"/>
    </source>
</evidence>
<evidence type="ECO:0000313" key="10">
    <source>
        <dbReference type="EMBL" id="KAF2728272.1"/>
    </source>
</evidence>
<dbReference type="PANTHER" id="PTHR33577">
    <property type="entry name" value="STERIGMATOCYSTIN BIOSYNTHESIS PEROXIDASE STCC-RELATED"/>
    <property type="match status" value="1"/>
</dbReference>
<dbReference type="InterPro" id="IPR036851">
    <property type="entry name" value="Chloroperoxidase-like_sf"/>
</dbReference>
<evidence type="ECO:0000256" key="3">
    <source>
        <dbReference type="ARBA" id="ARBA00022617"/>
    </source>
</evidence>
<keyword evidence="8" id="KW-0732">Signal</keyword>
<reference evidence="10" key="1">
    <citation type="journal article" date="2020" name="Stud. Mycol.">
        <title>101 Dothideomycetes genomes: a test case for predicting lifestyles and emergence of pathogens.</title>
        <authorList>
            <person name="Haridas S."/>
            <person name="Albert R."/>
            <person name="Binder M."/>
            <person name="Bloem J."/>
            <person name="Labutti K."/>
            <person name="Salamov A."/>
            <person name="Andreopoulos B."/>
            <person name="Baker S."/>
            <person name="Barry K."/>
            <person name="Bills G."/>
            <person name="Bluhm B."/>
            <person name="Cannon C."/>
            <person name="Castanera R."/>
            <person name="Culley D."/>
            <person name="Daum C."/>
            <person name="Ezra D."/>
            <person name="Gonzalez J."/>
            <person name="Henrissat B."/>
            <person name="Kuo A."/>
            <person name="Liang C."/>
            <person name="Lipzen A."/>
            <person name="Lutzoni F."/>
            <person name="Magnuson J."/>
            <person name="Mondo S."/>
            <person name="Nolan M."/>
            <person name="Ohm R."/>
            <person name="Pangilinan J."/>
            <person name="Park H.-J."/>
            <person name="Ramirez L."/>
            <person name="Alfaro M."/>
            <person name="Sun H."/>
            <person name="Tritt A."/>
            <person name="Yoshinaga Y."/>
            <person name="Zwiers L.-H."/>
            <person name="Turgeon B."/>
            <person name="Goodwin S."/>
            <person name="Spatafora J."/>
            <person name="Crous P."/>
            <person name="Grigoriev I."/>
        </authorList>
    </citation>
    <scope>NUCLEOTIDE SEQUENCE</scope>
    <source>
        <strain evidence="10">CBS 125425</strain>
    </source>
</reference>
<feature type="domain" description="Heme haloperoxidase family profile" evidence="9">
    <location>
        <begin position="24"/>
        <end position="231"/>
    </location>
</feature>
<dbReference type="AlphaFoldDB" id="A0A9P4QP07"/>
<keyword evidence="3" id="KW-0349">Heme</keyword>
<feature type="signal peptide" evidence="8">
    <location>
        <begin position="1"/>
        <end position="16"/>
    </location>
</feature>
<keyword evidence="6" id="KW-0408">Iron</keyword>
<evidence type="ECO:0000256" key="8">
    <source>
        <dbReference type="SAM" id="SignalP"/>
    </source>
</evidence>
<dbReference type="EMBL" id="ML996287">
    <property type="protein sequence ID" value="KAF2728272.1"/>
    <property type="molecule type" value="Genomic_DNA"/>
</dbReference>
<keyword evidence="11" id="KW-1185">Reference proteome</keyword>
<comment type="caution">
    <text evidence="10">The sequence shown here is derived from an EMBL/GenBank/DDBJ whole genome shotgun (WGS) entry which is preliminary data.</text>
</comment>
<comment type="cofactor">
    <cofactor evidence="1">
        <name>heme b</name>
        <dbReference type="ChEBI" id="CHEBI:60344"/>
    </cofactor>
</comment>
<sequence>MKLVSFLATFVAITSARPEYASGSIPAWHPAGPGDLRSPCPGLNIAANYGFFPHDGKNITEDIVIKGLGDAYNVDPELSKILFKSGAATNPEPNATWFSLAHLRRHNLIEHDASLTRADAYTGNNWKFNPQKYAMTRQYWTEAMVKPIHMANARIQADVNSKAFNPEYNFTSERQLQAAAEPAAPLLVLGDRKTGYTDRRFVEMFFEQEKLPYELGWRKKEDVLTMDDLTAMTNLIADKISLFSE</sequence>
<evidence type="ECO:0000256" key="5">
    <source>
        <dbReference type="ARBA" id="ARBA00023002"/>
    </source>
</evidence>
<evidence type="ECO:0000256" key="6">
    <source>
        <dbReference type="ARBA" id="ARBA00023004"/>
    </source>
</evidence>
<dbReference type="PROSITE" id="PS51405">
    <property type="entry name" value="HEME_HALOPEROXIDASE"/>
    <property type="match status" value="1"/>
</dbReference>
<accession>A0A9P4QP07</accession>
<keyword evidence="4" id="KW-0479">Metal-binding</keyword>